<keyword evidence="2" id="KW-0067">ATP-binding</keyword>
<accession>A0A3E0HQ97</accession>
<organism evidence="6 7">
    <name type="scientific">Kutzneria buriramensis</name>
    <dbReference type="NCBI Taxonomy" id="1045776"/>
    <lineage>
        <taxon>Bacteria</taxon>
        <taxon>Bacillati</taxon>
        <taxon>Actinomycetota</taxon>
        <taxon>Actinomycetes</taxon>
        <taxon>Pseudonocardiales</taxon>
        <taxon>Pseudonocardiaceae</taxon>
        <taxon>Kutzneria</taxon>
    </lineage>
</organism>
<keyword evidence="5" id="KW-1133">Transmembrane helix</keyword>
<reference evidence="6 7" key="1">
    <citation type="submission" date="2018-08" db="EMBL/GenBank/DDBJ databases">
        <title>Genomic Encyclopedia of Archaeal and Bacterial Type Strains, Phase II (KMG-II): from individual species to whole genera.</title>
        <authorList>
            <person name="Goeker M."/>
        </authorList>
    </citation>
    <scope>NUCLEOTIDE SEQUENCE [LARGE SCALE GENOMIC DNA]</scope>
    <source>
        <strain evidence="6 7">DSM 45791</strain>
    </source>
</reference>
<dbReference type="GO" id="GO:0140662">
    <property type="term" value="F:ATP-dependent protein folding chaperone"/>
    <property type="evidence" value="ECO:0007669"/>
    <property type="project" value="InterPro"/>
</dbReference>
<dbReference type="Gene3D" id="3.30.420.40">
    <property type="match status" value="2"/>
</dbReference>
<dbReference type="GO" id="GO:0005524">
    <property type="term" value="F:ATP binding"/>
    <property type="evidence" value="ECO:0007669"/>
    <property type="project" value="UniProtKB-KW"/>
</dbReference>
<keyword evidence="7" id="KW-1185">Reference proteome</keyword>
<name>A0A3E0HQ97_9PSEU</name>
<evidence type="ECO:0000313" key="7">
    <source>
        <dbReference type="Proteomes" id="UP000256269"/>
    </source>
</evidence>
<dbReference type="Gene3D" id="3.90.640.10">
    <property type="entry name" value="Actin, Chain A, domain 4"/>
    <property type="match status" value="1"/>
</dbReference>
<dbReference type="Proteomes" id="UP000256269">
    <property type="component" value="Unassembled WGS sequence"/>
</dbReference>
<proteinExistence type="predicted"/>
<evidence type="ECO:0000256" key="4">
    <source>
        <dbReference type="SAM" id="MobiDB-lite"/>
    </source>
</evidence>
<evidence type="ECO:0000256" key="1">
    <source>
        <dbReference type="ARBA" id="ARBA00022741"/>
    </source>
</evidence>
<dbReference type="EMBL" id="QUNO01000005">
    <property type="protein sequence ID" value="REH48588.1"/>
    <property type="molecule type" value="Genomic_DNA"/>
</dbReference>
<protein>
    <submittedName>
        <fullName evidence="6">Hsp70 protein</fullName>
    </submittedName>
</protein>
<evidence type="ECO:0000313" key="6">
    <source>
        <dbReference type="EMBL" id="REH48588.1"/>
    </source>
</evidence>
<sequence>MGYLFPIHLSPRPLRLAEEHLPYTLGIDVGASRAAAAITRLDGPHRGAPHPVSPVSADPGQFVGRIGDDVPIVLGNRQHNAHELMASGIDRIVEQVAAHHGDRPARVTVTHPPTWGPYRLDLLREALSRVGLGGAALVPEPVAAAVAAAARHRIDGPAPIAVFDLGGTSVTATLLRPAAGGFEIIGRSETSQHPAGADFDDELVALVTAGRPDPVSRVDPVTGWDDLAKLRQECVQAKHTLSVAPEAVVAPLQVRVTRAEFEELIRPLLFQGVDVLLRALSGAGLTPERLGAIVLVGGSARIPLVRQVLGERLRRPVLVDAAPEATVAAGAALLASRSLPEPVNPVAETVVMAKITDETVVLFPMDDPDAVDEDVQVEEPPARPPVETEPPDLVPAKPALTAAPRGRRRRRKASRRGLVIGIVTLLLVLACAYLVLQYFTTPVGGGL</sequence>
<comment type="caution">
    <text evidence="6">The sequence shown here is derived from an EMBL/GenBank/DDBJ whole genome shotgun (WGS) entry which is preliminary data.</text>
</comment>
<gene>
    <name evidence="6" type="ORF">BCF44_105447</name>
</gene>
<feature type="region of interest" description="Disordered" evidence="4">
    <location>
        <begin position="375"/>
        <end position="409"/>
    </location>
</feature>
<evidence type="ECO:0000256" key="3">
    <source>
        <dbReference type="ARBA" id="ARBA00023186"/>
    </source>
</evidence>
<evidence type="ECO:0000256" key="5">
    <source>
        <dbReference type="SAM" id="Phobius"/>
    </source>
</evidence>
<keyword evidence="1" id="KW-0547">Nucleotide-binding</keyword>
<dbReference type="Pfam" id="PF00012">
    <property type="entry name" value="HSP70"/>
    <property type="match status" value="1"/>
</dbReference>
<keyword evidence="5" id="KW-0472">Membrane</keyword>
<dbReference type="PRINTS" id="PR00301">
    <property type="entry name" value="HEATSHOCK70"/>
</dbReference>
<dbReference type="OrthoDB" id="9766019at2"/>
<dbReference type="AlphaFoldDB" id="A0A3E0HQ97"/>
<keyword evidence="5" id="KW-0812">Transmembrane</keyword>
<keyword evidence="3" id="KW-0143">Chaperone</keyword>
<dbReference type="InterPro" id="IPR013126">
    <property type="entry name" value="Hsp_70_fam"/>
</dbReference>
<dbReference type="SUPFAM" id="SSF53067">
    <property type="entry name" value="Actin-like ATPase domain"/>
    <property type="match status" value="2"/>
</dbReference>
<dbReference type="PANTHER" id="PTHR45639">
    <property type="entry name" value="HSC70CB, ISOFORM G-RELATED"/>
    <property type="match status" value="1"/>
</dbReference>
<evidence type="ECO:0000256" key="2">
    <source>
        <dbReference type="ARBA" id="ARBA00022840"/>
    </source>
</evidence>
<dbReference type="PANTHER" id="PTHR45639:SF3">
    <property type="entry name" value="HYPOXIA UP-REGULATED PROTEIN 1"/>
    <property type="match status" value="1"/>
</dbReference>
<feature type="transmembrane region" description="Helical" evidence="5">
    <location>
        <begin position="417"/>
        <end position="439"/>
    </location>
</feature>
<dbReference type="InterPro" id="IPR043129">
    <property type="entry name" value="ATPase_NBD"/>
</dbReference>
<dbReference type="GO" id="GO:0030968">
    <property type="term" value="P:endoplasmic reticulum unfolded protein response"/>
    <property type="evidence" value="ECO:0007669"/>
    <property type="project" value="TreeGrafter"/>
</dbReference>